<evidence type="ECO:0000259" key="14">
    <source>
        <dbReference type="PROSITE" id="PS50002"/>
    </source>
</evidence>
<name>A0A7J6AY83_AMEME</name>
<dbReference type="Pfam" id="PF00611">
    <property type="entry name" value="FCH"/>
    <property type="match status" value="1"/>
</dbReference>
<dbReference type="Gene3D" id="1.20.1270.60">
    <property type="entry name" value="Arfaptin homology (AH) domain/BAR domain"/>
    <property type="match status" value="1"/>
</dbReference>
<dbReference type="FunFam" id="1.20.1270.60:FF:000009">
    <property type="entry name" value="Protein kinase C and casein kinase substrate in neurons 2"/>
    <property type="match status" value="1"/>
</dbReference>
<dbReference type="InterPro" id="IPR036028">
    <property type="entry name" value="SH3-like_dom_sf"/>
</dbReference>
<keyword evidence="3 11" id="KW-0728">SH3 domain</keyword>
<dbReference type="SMART" id="SM00055">
    <property type="entry name" value="FCH"/>
    <property type="match status" value="1"/>
</dbReference>
<dbReference type="PROSITE" id="PS51741">
    <property type="entry name" value="F_BAR"/>
    <property type="match status" value="1"/>
</dbReference>
<dbReference type="SUPFAM" id="SSF50044">
    <property type="entry name" value="SH3-domain"/>
    <property type="match status" value="1"/>
</dbReference>
<dbReference type="GO" id="GO:0097320">
    <property type="term" value="P:plasma membrane tubulation"/>
    <property type="evidence" value="ECO:0007669"/>
    <property type="project" value="TreeGrafter"/>
</dbReference>
<evidence type="ECO:0000256" key="12">
    <source>
        <dbReference type="PROSITE-ProRule" id="PRU01077"/>
    </source>
</evidence>
<keyword evidence="13" id="KW-0732">Signal</keyword>
<comment type="function">
    <text evidence="9">Plays a role in endocytosis and regulates internalization of plasma membrane proteins. Overexpression impairs internalization of SLC2A1/GLUT1 and TRPV4 and increases the levels of SLC2A1/GLUT1 and TRPV4 at the cell membrane. Inhibits the TRPV4 calcium channel activity.</text>
</comment>
<evidence type="ECO:0000313" key="16">
    <source>
        <dbReference type="EMBL" id="KAF4087635.1"/>
    </source>
</evidence>
<evidence type="ECO:0000256" key="1">
    <source>
        <dbReference type="ARBA" id="ARBA00004413"/>
    </source>
</evidence>
<evidence type="ECO:0000256" key="7">
    <source>
        <dbReference type="ARBA" id="ARBA00023054"/>
    </source>
</evidence>
<dbReference type="InterPro" id="IPR001452">
    <property type="entry name" value="SH3_domain"/>
</dbReference>
<comment type="caution">
    <text evidence="16">The sequence shown here is derived from an EMBL/GenBank/DDBJ whole genome shotgun (WGS) entry which is preliminary data.</text>
</comment>
<evidence type="ECO:0000256" key="5">
    <source>
        <dbReference type="ARBA" id="ARBA00022490"/>
    </source>
</evidence>
<evidence type="ECO:0000256" key="2">
    <source>
        <dbReference type="ARBA" id="ARBA00004496"/>
    </source>
</evidence>
<evidence type="ECO:0008006" key="18">
    <source>
        <dbReference type="Google" id="ProtNLM"/>
    </source>
</evidence>
<dbReference type="GO" id="GO:0030100">
    <property type="term" value="P:regulation of endocytosis"/>
    <property type="evidence" value="ECO:0007669"/>
    <property type="project" value="TreeGrafter"/>
</dbReference>
<accession>A0A7J6AY83</accession>
<dbReference type="PANTHER" id="PTHR23065:SF50">
    <property type="entry name" value="PROTEIN KINASE C AND CASEIN KINASE SUBSTRATE IN NEURONS 2 PROTEIN"/>
    <property type="match status" value="1"/>
</dbReference>
<dbReference type="PROSITE" id="PS50002">
    <property type="entry name" value="SH3"/>
    <property type="match status" value="1"/>
</dbReference>
<keyword evidence="4" id="KW-1003">Cell membrane</keyword>
<evidence type="ECO:0000256" key="11">
    <source>
        <dbReference type="PROSITE-ProRule" id="PRU00192"/>
    </source>
</evidence>
<dbReference type="Gene3D" id="2.30.30.40">
    <property type="entry name" value="SH3 Domains"/>
    <property type="match status" value="1"/>
</dbReference>
<protein>
    <recommendedName>
        <fullName evidence="18">Protein kinase C and casein kinase substrate in neurons protein 3</fullName>
    </recommendedName>
</protein>
<keyword evidence="6" id="KW-0597">Phosphoprotein</keyword>
<evidence type="ECO:0000256" key="13">
    <source>
        <dbReference type="SAM" id="SignalP"/>
    </source>
</evidence>
<evidence type="ECO:0000256" key="10">
    <source>
        <dbReference type="ARBA" id="ARBA00064966"/>
    </source>
</evidence>
<evidence type="ECO:0000256" key="9">
    <source>
        <dbReference type="ARBA" id="ARBA00055545"/>
    </source>
</evidence>
<keyword evidence="5" id="KW-0963">Cytoplasm</keyword>
<keyword evidence="7 12" id="KW-0175">Coiled coil</keyword>
<comment type="subcellular location">
    <subcellularLocation>
        <location evidence="1">Cell membrane</location>
        <topology evidence="1">Peripheral membrane protein</topology>
        <orientation evidence="1">Cytoplasmic side</orientation>
    </subcellularLocation>
    <subcellularLocation>
        <location evidence="2">Cytoplasm</location>
    </subcellularLocation>
</comment>
<dbReference type="AlphaFoldDB" id="A0A7J6AY83"/>
<dbReference type="GO" id="GO:0007010">
    <property type="term" value="P:cytoskeleton organization"/>
    <property type="evidence" value="ECO:0007669"/>
    <property type="project" value="TreeGrafter"/>
</dbReference>
<dbReference type="Pfam" id="PF00018">
    <property type="entry name" value="SH3_1"/>
    <property type="match status" value="1"/>
</dbReference>
<dbReference type="EMBL" id="JAAGNN010000006">
    <property type="protein sequence ID" value="KAF4087635.1"/>
    <property type="molecule type" value="Genomic_DNA"/>
</dbReference>
<dbReference type="OrthoDB" id="10255128at2759"/>
<organism evidence="16 17">
    <name type="scientific">Ameiurus melas</name>
    <name type="common">Black bullhead</name>
    <name type="synonym">Silurus melas</name>
    <dbReference type="NCBI Taxonomy" id="219545"/>
    <lineage>
        <taxon>Eukaryota</taxon>
        <taxon>Metazoa</taxon>
        <taxon>Chordata</taxon>
        <taxon>Craniata</taxon>
        <taxon>Vertebrata</taxon>
        <taxon>Euteleostomi</taxon>
        <taxon>Actinopterygii</taxon>
        <taxon>Neopterygii</taxon>
        <taxon>Teleostei</taxon>
        <taxon>Ostariophysi</taxon>
        <taxon>Siluriformes</taxon>
        <taxon>Ictaluridae</taxon>
        <taxon>Ameiurus</taxon>
    </lineage>
</organism>
<feature type="signal peptide" evidence="13">
    <location>
        <begin position="1"/>
        <end position="16"/>
    </location>
</feature>
<proteinExistence type="predicted"/>
<keyword evidence="17" id="KW-1185">Reference proteome</keyword>
<dbReference type="PANTHER" id="PTHR23065">
    <property type="entry name" value="PROLINE-SERINE-THREONINE PHOSPHATASE INTERACTING PROTEIN 1"/>
    <property type="match status" value="1"/>
</dbReference>
<dbReference type="GO" id="GO:0005768">
    <property type="term" value="C:endosome"/>
    <property type="evidence" value="ECO:0007669"/>
    <property type="project" value="TreeGrafter"/>
</dbReference>
<dbReference type="InterPro" id="IPR031160">
    <property type="entry name" value="F_BAR_dom"/>
</dbReference>
<evidence type="ECO:0000256" key="3">
    <source>
        <dbReference type="ARBA" id="ARBA00022443"/>
    </source>
</evidence>
<evidence type="ECO:0000256" key="6">
    <source>
        <dbReference type="ARBA" id="ARBA00022553"/>
    </source>
</evidence>
<dbReference type="SUPFAM" id="SSF103657">
    <property type="entry name" value="BAR/IMD domain-like"/>
    <property type="match status" value="1"/>
</dbReference>
<comment type="subunit">
    <text evidence="10">Homodimer. May form heterooligomers with other PACSINs. Interacts (via SH3 domain) with DNM1, SYNJ1 and WASL. Interacts with TRPV4.</text>
</comment>
<reference evidence="16 17" key="1">
    <citation type="submission" date="2020-02" db="EMBL/GenBank/DDBJ databases">
        <title>A chromosome-scale genome assembly of the black bullhead catfish (Ameiurus melas).</title>
        <authorList>
            <person name="Wen M."/>
            <person name="Zham M."/>
            <person name="Cabau C."/>
            <person name="Klopp C."/>
            <person name="Donnadieu C."/>
            <person name="Roques C."/>
            <person name="Bouchez O."/>
            <person name="Lampietro C."/>
            <person name="Jouanno E."/>
            <person name="Herpin A."/>
            <person name="Louis A."/>
            <person name="Berthelot C."/>
            <person name="Parey E."/>
            <person name="Roest-Crollius H."/>
            <person name="Braasch I."/>
            <person name="Postlethwait J."/>
            <person name="Robinson-Rechavi M."/>
            <person name="Echchiki A."/>
            <person name="Begum T."/>
            <person name="Montfort J."/>
            <person name="Schartl M."/>
            <person name="Bobe J."/>
            <person name="Guiguen Y."/>
        </authorList>
    </citation>
    <scope>NUCLEOTIDE SEQUENCE [LARGE SCALE GENOMIC DNA]</scope>
    <source>
        <strain evidence="16">M_S1</strain>
        <tissue evidence="16">Blood</tissue>
    </source>
</reference>
<sequence>MLIILGCLCWIVECLGGDSIPDCCQIPANTHTHTHTHTHSPLRPLTVTHFLQVCEAVAVAEMQDESNKLSFWMPGNYIRTVHRTQDSFQACDAIVDCFKDRARVEKHYAEQLAEWSNKWKKITDSRPMYGSLLRAWQCFFSSAERLSVLHTSISHSLVLEDGQHIRSWQKDAFQRKIFCGFRESHNLKREFARAQKPWIKKNKKLEKARRAYHKLCQKEQNVLSKECQAQNNVNKNEHTLAKIQQAKKIVGQDREHAREHYVNVLDDLIGYTPRYMEDMESVFDQSQEQERMRISFLKNTLLSIHKHLDITNNHSVKAVYSDLLHALMSINEQDDLQWWRNNHGPGMNTQWPTLQEWVPQCKKQKHIKKPKPQVEEGKSVMIGGVRVRALYTYTGEAEDELSFKAGEEFLKVEDEDDQGWSRGVKEGGVEGYYPANYVLPVQ</sequence>
<dbReference type="InterPro" id="IPR027267">
    <property type="entry name" value="AH/BAR_dom_sf"/>
</dbReference>
<feature type="domain" description="SH3" evidence="14">
    <location>
        <begin position="382"/>
        <end position="442"/>
    </location>
</feature>
<dbReference type="SMART" id="SM00326">
    <property type="entry name" value="SH3"/>
    <property type="match status" value="1"/>
</dbReference>
<feature type="domain" description="F-BAR" evidence="15">
    <location>
        <begin position="65"/>
        <end position="335"/>
    </location>
</feature>
<gene>
    <name evidence="16" type="ORF">AMELA_G00072920</name>
</gene>
<dbReference type="Proteomes" id="UP000593565">
    <property type="component" value="Unassembled WGS sequence"/>
</dbReference>
<dbReference type="InterPro" id="IPR001060">
    <property type="entry name" value="FCH_dom"/>
</dbReference>
<dbReference type="GO" id="GO:0005543">
    <property type="term" value="F:phospholipid binding"/>
    <property type="evidence" value="ECO:0007669"/>
    <property type="project" value="TreeGrafter"/>
</dbReference>
<evidence type="ECO:0000259" key="15">
    <source>
        <dbReference type="PROSITE" id="PS51741"/>
    </source>
</evidence>
<evidence type="ECO:0000256" key="8">
    <source>
        <dbReference type="ARBA" id="ARBA00023136"/>
    </source>
</evidence>
<dbReference type="GO" id="GO:0005886">
    <property type="term" value="C:plasma membrane"/>
    <property type="evidence" value="ECO:0007669"/>
    <property type="project" value="UniProtKB-SubCell"/>
</dbReference>
<feature type="chain" id="PRO_5029765695" description="Protein kinase C and casein kinase substrate in neurons protein 3" evidence="13">
    <location>
        <begin position="17"/>
        <end position="442"/>
    </location>
</feature>
<keyword evidence="8" id="KW-0472">Membrane</keyword>
<evidence type="ECO:0000256" key="4">
    <source>
        <dbReference type="ARBA" id="ARBA00022475"/>
    </source>
</evidence>
<evidence type="ECO:0000313" key="17">
    <source>
        <dbReference type="Proteomes" id="UP000593565"/>
    </source>
</evidence>
<dbReference type="FunFam" id="2.30.30.40:FF:000014">
    <property type="entry name" value="Kinase C and casein kinase substrate in neurons protein"/>
    <property type="match status" value="1"/>
</dbReference>
<dbReference type="PRINTS" id="PR00452">
    <property type="entry name" value="SH3DOMAIN"/>
</dbReference>